<name>A0ACB5SR36_AMBMO</name>
<keyword evidence="2" id="KW-1185">Reference proteome</keyword>
<protein>
    <submittedName>
        <fullName evidence="1">Unnamed protein product</fullName>
    </submittedName>
</protein>
<reference evidence="1" key="1">
    <citation type="submission" date="2023-04" db="EMBL/GenBank/DDBJ databases">
        <title>Ambrosiozyma monospora NBRC 10751.</title>
        <authorList>
            <person name="Ichikawa N."/>
            <person name="Sato H."/>
            <person name="Tonouchi N."/>
        </authorList>
    </citation>
    <scope>NUCLEOTIDE SEQUENCE</scope>
    <source>
        <strain evidence="1">NBRC 10751</strain>
    </source>
</reference>
<evidence type="ECO:0000313" key="1">
    <source>
        <dbReference type="EMBL" id="GME70349.1"/>
    </source>
</evidence>
<comment type="caution">
    <text evidence="1">The sequence shown here is derived from an EMBL/GenBank/DDBJ whole genome shotgun (WGS) entry which is preliminary data.</text>
</comment>
<gene>
    <name evidence="1" type="ORF">Amon02_000016100</name>
</gene>
<organism evidence="1 2">
    <name type="scientific">Ambrosiozyma monospora</name>
    <name type="common">Yeast</name>
    <name type="synonym">Endomycopsis monosporus</name>
    <dbReference type="NCBI Taxonomy" id="43982"/>
    <lineage>
        <taxon>Eukaryota</taxon>
        <taxon>Fungi</taxon>
        <taxon>Dikarya</taxon>
        <taxon>Ascomycota</taxon>
        <taxon>Saccharomycotina</taxon>
        <taxon>Pichiomycetes</taxon>
        <taxon>Pichiales</taxon>
        <taxon>Pichiaceae</taxon>
        <taxon>Ambrosiozyma</taxon>
    </lineage>
</organism>
<evidence type="ECO:0000313" key="2">
    <source>
        <dbReference type="Proteomes" id="UP001165064"/>
    </source>
</evidence>
<accession>A0ACB5SR36</accession>
<proteinExistence type="predicted"/>
<dbReference type="EMBL" id="BSXS01000023">
    <property type="protein sequence ID" value="GME70349.1"/>
    <property type="molecule type" value="Genomic_DNA"/>
</dbReference>
<sequence length="294" mass="33688">MSPLLFALVMNPLNRTVSRLLKGIDTDDELIKLKMLLMADDVIATVNDETDAAIFHSLISQFEKLSNLKLNPMKSVAYGTPGAKNRVPSIINIRQIILSAVNQDFEGFSWLFFLLHYDFGTWISSQIKNKVVMTLSTSSPQTAFLVESWFGLTTRNDFHPDIPAPITKFFITYLHPDAELISHVQHKHTGSPIQPTSFNSTSKTFYESNWKDHIITPSRARDNNITNWKQFRSKFSNFVSKNPGSYSTFHRFQTGHLYHQLNMNQKETCCFCNQSDFKNSDDHILDVCIITDRI</sequence>
<dbReference type="Proteomes" id="UP001165064">
    <property type="component" value="Unassembled WGS sequence"/>
</dbReference>